<keyword evidence="4" id="KW-0689">Ribosomal protein</keyword>
<dbReference type="GO" id="GO:0005840">
    <property type="term" value="C:ribosome"/>
    <property type="evidence" value="ECO:0000318"/>
    <property type="project" value="GO_Central"/>
</dbReference>
<dbReference type="OMA" id="EVGWHYL"/>
<dbReference type="GO" id="GO:0003735">
    <property type="term" value="F:structural constituent of ribosome"/>
    <property type="evidence" value="ECO:0000318"/>
    <property type="project" value="GO_Central"/>
</dbReference>
<sequence length="203" mass="23417">MAEVQVLVLDGRGHLLGHLAAIVAKQVLLGRKVVVVCCEGINISGNFYRNKLKYLAFLRKRMNSNPSRGPYPLRAPSRIFWRTMRGMLPHKTKPGQAALDRLKVFDCIPPPYDKKKRMVVPAALKVVHLKPTRKFAYLGRLAHEVGWKYQAVTATLEEKRKEKAKIHYRKKKQLMRLRKQAEKNVEKKIDKYTEVLKTHGLLV</sequence>
<keyword evidence="3" id="KW-0164">Citrullination</keyword>
<name>A0A2I3RC58_PANTR</name>
<comment type="subunit">
    <text evidence="6">Component of the 60S ribosome. Component of the GAIT complex. Interacts with EIF4G1.</text>
</comment>
<dbReference type="NCBIfam" id="TIGR01077">
    <property type="entry name" value="L13_A_E"/>
    <property type="match status" value="1"/>
</dbReference>
<dbReference type="InterPro" id="IPR005822">
    <property type="entry name" value="Ribosomal_uL13"/>
</dbReference>
<dbReference type="InParanoid" id="A0A2I3RC58"/>
<dbReference type="EMBL" id="AACZ04031301">
    <property type="status" value="NOT_ANNOTATED_CDS"/>
    <property type="molecule type" value="Genomic_DNA"/>
</dbReference>
<dbReference type="AlphaFoldDB" id="A0A2I3RC58"/>
<dbReference type="Pfam" id="PF00572">
    <property type="entry name" value="Ribosomal_L13"/>
    <property type="match status" value="1"/>
</dbReference>
<dbReference type="Ensembl" id="ENSPTRT00000105589.1">
    <property type="protein sequence ID" value="ENSPTRP00000062203.1"/>
    <property type="gene ID" value="ENSPTRG00000049426.1"/>
</dbReference>
<dbReference type="Gene3D" id="6.10.250.3250">
    <property type="match status" value="1"/>
</dbReference>
<accession>A0A2I3RC58</accession>
<protein>
    <recommendedName>
        <fullName evidence="7">Large ribosomal subunit protein uL13</fullName>
    </recommendedName>
    <alternativeName>
        <fullName evidence="8">60S ribosomal protein L13a</fullName>
    </alternativeName>
</protein>
<dbReference type="GO" id="GO:0017148">
    <property type="term" value="P:negative regulation of translation"/>
    <property type="evidence" value="ECO:0000318"/>
    <property type="project" value="GO_Central"/>
</dbReference>
<dbReference type="Bgee" id="ENSPTRG00000049426">
    <property type="expression patterns" value="Expressed in fibroblast and 18 other cell types or tissues"/>
</dbReference>
<keyword evidence="5" id="KW-0687">Ribonucleoprotein</keyword>
<dbReference type="GO" id="GO:0006412">
    <property type="term" value="P:translation"/>
    <property type="evidence" value="ECO:0007669"/>
    <property type="project" value="InterPro"/>
</dbReference>
<dbReference type="InterPro" id="IPR036899">
    <property type="entry name" value="Ribosomal_uL13_sf"/>
</dbReference>
<evidence type="ECO:0000256" key="1">
    <source>
        <dbReference type="ARBA" id="ARBA00006227"/>
    </source>
</evidence>
<evidence type="ECO:0000313" key="10">
    <source>
        <dbReference type="Ensembl" id="ENSPTRP00000062203.1"/>
    </source>
</evidence>
<comment type="similarity">
    <text evidence="1">Belongs to the universal ribosomal protein uL13 family.</text>
</comment>
<comment type="function">
    <text evidence="9">Associated with ribosomes but is not required for canonical ribosome function and has extra-ribosomal functions. Component of the GAIT (gamma interferon-activated inhibitor of translation) complex which mediates interferon-gamma-induced transcript-selective translation inhibition in inflammation processes. Upon interferon-gamma activation and subsequent phosphorylation dissociates from the ribosome and assembles into the GAIT complex which binds to stem loop-containing GAIT elements in the 3'-UTR of diverse inflammatory mRNAs (such as ceruplasmin) and suppresses their translation. In the GAIT complex interacts with m7G cap-bound eIF4G at or near the eIF3-binding site and blocks the recruitment of the 43S ribosomal complex. Involved in methylation of rRNA.</text>
</comment>
<evidence type="ECO:0000256" key="8">
    <source>
        <dbReference type="ARBA" id="ARBA00035367"/>
    </source>
</evidence>
<dbReference type="Proteomes" id="UP000002277">
    <property type="component" value="Chromosome 12"/>
</dbReference>
<evidence type="ECO:0000256" key="2">
    <source>
        <dbReference type="ARBA" id="ARBA00022845"/>
    </source>
</evidence>
<reference evidence="10" key="3">
    <citation type="submission" date="2025-09" db="UniProtKB">
        <authorList>
            <consortium name="Ensembl"/>
        </authorList>
    </citation>
    <scope>IDENTIFICATION</scope>
</reference>
<evidence type="ECO:0000256" key="6">
    <source>
        <dbReference type="ARBA" id="ARBA00026018"/>
    </source>
</evidence>
<dbReference type="InterPro" id="IPR005755">
    <property type="entry name" value="Ribosomal_uL13_euk/arc"/>
</dbReference>
<dbReference type="SUPFAM" id="SSF52161">
    <property type="entry name" value="Ribosomal protein L13"/>
    <property type="match status" value="1"/>
</dbReference>
<reference evidence="10 11" key="1">
    <citation type="journal article" date="2005" name="Nature">
        <title>Initial sequence of the chimpanzee genome and comparison with the human genome.</title>
        <authorList>
            <consortium name="Chimpanzee sequencing and analysis consortium"/>
        </authorList>
    </citation>
    <scope>NUCLEOTIDE SEQUENCE [LARGE SCALE GENOMIC DNA]</scope>
</reference>
<evidence type="ECO:0000256" key="9">
    <source>
        <dbReference type="ARBA" id="ARBA00045421"/>
    </source>
</evidence>
<dbReference type="Gene3D" id="3.90.1180.10">
    <property type="entry name" value="Ribosomal protein L13"/>
    <property type="match status" value="1"/>
</dbReference>
<dbReference type="GeneTree" id="ENSGT00390000010799"/>
<dbReference type="HAMAP" id="MF_01366">
    <property type="entry name" value="Ribosomal_uL13"/>
    <property type="match status" value="1"/>
</dbReference>
<dbReference type="FunFam" id="6.10.250.3250:FF:000001">
    <property type="entry name" value="60S ribosomal protein L13a"/>
    <property type="match status" value="1"/>
</dbReference>
<dbReference type="PANTHER" id="PTHR11545:SF23">
    <property type="entry name" value="60S RIBOSOMAL PROTEIN L13A"/>
    <property type="match status" value="1"/>
</dbReference>
<dbReference type="FunFam" id="3.90.1180.10:FF:000002">
    <property type="entry name" value="60S ribosomal protein L16"/>
    <property type="match status" value="1"/>
</dbReference>
<organism evidence="10 11">
    <name type="scientific">Pan troglodytes</name>
    <name type="common">Chimpanzee</name>
    <dbReference type="NCBI Taxonomy" id="9598"/>
    <lineage>
        <taxon>Eukaryota</taxon>
        <taxon>Metazoa</taxon>
        <taxon>Chordata</taxon>
        <taxon>Craniata</taxon>
        <taxon>Vertebrata</taxon>
        <taxon>Euteleostomi</taxon>
        <taxon>Mammalia</taxon>
        <taxon>Eutheria</taxon>
        <taxon>Euarchontoglires</taxon>
        <taxon>Primates</taxon>
        <taxon>Haplorrhini</taxon>
        <taxon>Catarrhini</taxon>
        <taxon>Hominidae</taxon>
        <taxon>Pan</taxon>
    </lineage>
</organism>
<keyword evidence="2" id="KW-0810">Translation regulation</keyword>
<evidence type="ECO:0000256" key="4">
    <source>
        <dbReference type="ARBA" id="ARBA00022980"/>
    </source>
</evidence>
<proteinExistence type="inferred from homology"/>
<keyword evidence="11" id="KW-1185">Reference proteome</keyword>
<evidence type="ECO:0000256" key="5">
    <source>
        <dbReference type="ARBA" id="ARBA00023274"/>
    </source>
</evidence>
<reference evidence="10" key="2">
    <citation type="submission" date="2025-08" db="UniProtKB">
        <authorList>
            <consortium name="Ensembl"/>
        </authorList>
    </citation>
    <scope>IDENTIFICATION</scope>
</reference>
<evidence type="ECO:0000256" key="7">
    <source>
        <dbReference type="ARBA" id="ARBA00035201"/>
    </source>
</evidence>
<evidence type="ECO:0000313" key="11">
    <source>
        <dbReference type="Proteomes" id="UP000002277"/>
    </source>
</evidence>
<evidence type="ECO:0000256" key="3">
    <source>
        <dbReference type="ARBA" id="ARBA00022934"/>
    </source>
</evidence>
<dbReference type="GO" id="GO:0022625">
    <property type="term" value="C:cytosolic large ribosomal subunit"/>
    <property type="evidence" value="ECO:0000318"/>
    <property type="project" value="GO_Central"/>
</dbReference>
<dbReference type="PANTHER" id="PTHR11545">
    <property type="entry name" value="RIBOSOMAL PROTEIN L13"/>
    <property type="match status" value="1"/>
</dbReference>
<dbReference type="GO" id="GO:0003729">
    <property type="term" value="F:mRNA binding"/>
    <property type="evidence" value="ECO:0000318"/>
    <property type="project" value="GO_Central"/>
</dbReference>